<evidence type="ECO:0000256" key="3">
    <source>
        <dbReference type="ARBA" id="ARBA00022729"/>
    </source>
</evidence>
<reference evidence="8 9" key="1">
    <citation type="submission" date="2006-03" db="EMBL/GenBank/DDBJ databases">
        <title>Complete sequence of Methylobacillus flagellatus KT.</title>
        <authorList>
            <consortium name="US DOE Joint Genome Institute"/>
            <person name="Copeland A."/>
            <person name="Lucas S."/>
            <person name="Lapidus A."/>
            <person name="Barry K."/>
            <person name="Detter J.C."/>
            <person name="Glavina del Rio T."/>
            <person name="Hammon N."/>
            <person name="Israni S."/>
            <person name="Dalin E."/>
            <person name="Tice H."/>
            <person name="Pitluck S."/>
            <person name="Brettin T."/>
            <person name="Bruce D."/>
            <person name="Han C."/>
            <person name="Tapia R."/>
            <person name="Saunders E."/>
            <person name="Gilna P."/>
            <person name="Schmutz J."/>
            <person name="Larimer F."/>
            <person name="Land M."/>
            <person name="Kyrpides N."/>
            <person name="Anderson I."/>
            <person name="Richardson P."/>
        </authorList>
    </citation>
    <scope>NUCLEOTIDE SEQUENCE [LARGE SCALE GENOMIC DNA]</scope>
    <source>
        <strain evidence="9">KT / ATCC 51484 / DSM 6875</strain>
    </source>
</reference>
<dbReference type="SUPFAM" id="SSF49464">
    <property type="entry name" value="Carboxypeptidase regulatory domain-like"/>
    <property type="match status" value="1"/>
</dbReference>
<dbReference type="Gene3D" id="2.60.40.1120">
    <property type="entry name" value="Carboxypeptidase-like, regulatory domain"/>
    <property type="match status" value="1"/>
</dbReference>
<dbReference type="PANTHER" id="PTHR34819">
    <property type="entry name" value="LARGE CYSTEINE-RICH PERIPLASMIC PROTEIN OMCB"/>
    <property type="match status" value="1"/>
</dbReference>
<feature type="domain" description="DUF11" evidence="6">
    <location>
        <begin position="195"/>
        <end position="304"/>
    </location>
</feature>
<dbReference type="InterPro" id="IPR033764">
    <property type="entry name" value="Sdr_B"/>
</dbReference>
<keyword evidence="2" id="KW-0964">Secreted</keyword>
<dbReference type="STRING" id="265072.Mfla_2393"/>
<dbReference type="Gene3D" id="2.60.40.10">
    <property type="entry name" value="Immunoglobulins"/>
    <property type="match status" value="4"/>
</dbReference>
<dbReference type="SUPFAM" id="SSF117074">
    <property type="entry name" value="Hypothetical protein PA1324"/>
    <property type="match status" value="3"/>
</dbReference>
<dbReference type="RefSeq" id="WP_011480611.1">
    <property type="nucleotide sequence ID" value="NC_007947.1"/>
</dbReference>
<evidence type="ECO:0000256" key="1">
    <source>
        <dbReference type="ARBA" id="ARBA00004613"/>
    </source>
</evidence>
<comment type="subcellular location">
    <subcellularLocation>
        <location evidence="1">Secreted</location>
    </subcellularLocation>
</comment>
<dbReference type="InterPro" id="IPR051172">
    <property type="entry name" value="Chlamydia_OmcB"/>
</dbReference>
<feature type="region of interest" description="Disordered" evidence="4">
    <location>
        <begin position="1419"/>
        <end position="1445"/>
    </location>
</feature>
<evidence type="ECO:0000259" key="7">
    <source>
        <dbReference type="Pfam" id="PF17210"/>
    </source>
</evidence>
<dbReference type="InterPro" id="IPR008969">
    <property type="entry name" value="CarboxyPept-like_regulatory"/>
</dbReference>
<gene>
    <name evidence="8" type="ordered locus">Mfla_2393</name>
</gene>
<dbReference type="EMBL" id="CP000284">
    <property type="protein sequence ID" value="ABE50658.1"/>
    <property type="molecule type" value="Genomic_DNA"/>
</dbReference>
<sequence>MQNDNIVNVWSCAEALYRCLGRFAWLAVMTRAKRIMLQWMLVFAGMMALPALADVDVLIPTMSNSPNPVIRGGDVTYSITVNNDGSDAAANVQVRIDIPAGTQNPRVSLGGDPAACVLDAGGTFALCTLASLAARSSVVAQLVVAADASTPETITIGASVSAANESPNTGTNNALSRNTTVRDGADIYLGSVTGSPNPVVGGGNITWSLAGGNNGPSDATNPRIVLTLPGSLEFVSGSGDGFDCSANGQEVTCVRSAAMPVNGSFSGLSLVTKVLDVSSGNVAITPRISSSLDDPDVNNNQLTASPSVVINAGADLQITQTSPTSVAVSEQEVTFNLAATNNGPSDASNGVTVTYNLPAGFDLVSAIPTGPDWQACTTAGSAATGIIITCNNSGNFEAGRDDPIEIKVRAPEATTQITSYNLTAAIAHNPGNPEDPVAANNQSVLPLQVGPDGAGLSISKARSPNPVAEGQNINNVLRVGNQGPLDVAAGSVRVTDTIVLNDEEFVSYSGTGWTCDNVTTGNNLNSTVPAVTCTYNQAMAVGGISEPLTIVTRSKVKGSAYTSTNNAEVECAAGAKCWYPVKTISADASVTQTTNSVDLSIEKSVTTSGGENATLEANESTMRYTLVVRNNTSAVDAQDIVVRDPIPGWLTGAGLPLDNVVSVSTANGSDATFTCVIIETSVLQCAQAAGTRLVQGDTATFTIAVSRPLAAGNLTNTATVSSTSQGDTNTANNTASVDVRIDPIADVEMVSKIVTPAVAQAGTDVSYVLTFRNNGPSPAQNVSVSDTFVVGAGDPGFTVLAINPVDWTSGAPNCSGLVVGQSYGAGSTATLNCQGGALNSGEQRTISILVRPNWKTGQAAGQAWTIGNTAQIATTTAENVDGSDGGNNSKSATLTVDAADIDLQVGISDNVDPLGYDASNDGDNPQNDVIYAIRLHNNGPSLATGVSFTYALTPKTGKTLKFMGDSPVSGPPSGSICNNVGQVVTGPNTLLITCTYVGEAARLANGVDRYRYLTVRMLSQPDASGDVHGSQVSVQANETDRNLLNNTETETTTIRNIPLNNLSLSGRVYIDTNDNGLQDEGETGIGGVTMILDGTDINGNPVRREIQTAPDGSYSFTGLPPSNAAGYTITQVQPAGYDDGRDTVGSLGAQGTVPGAVLPAGTDSFTVVLTNQSGTGYNFGEIPQGTLGSISGHVWLDGDHDRQFSSISPSTADRPQPNWDVELWRNGTRVAVTKTDANGAYVFSNLPLGSGYQVRFLNPNGQLAGHARPNERGLAYENGQVSPANPGGASNLDGGLSNITLTAANPNLTEHSLPLDPAGVVYDAVTRMPVAGAVVTIRGPAGFTPATDLVGGNVSQTTGADGAYQFLLNPSAPAGTYTLEITSYPGGYIQQPSSIIPVCQTTLTVTSVTAGGADPAMVQPNDGAPQGDTLHDPATCPSSTADGSFVNGSPTLGGAATRYYTSFNFGPDSGDVINNHIPIDPHTSGLIRIVKTTPLVNVVRGDLVPYTITATSSVDLQDVDIADRLPPGFKYRSGSASANGVRIEPDISGRDITWKHQNLIAHKPSIYKLILVVGTGVGEGEYVNQAWAQNAGGTLSNVGSATVKVTPDPTFDCSDIIGKVFDDKNANGYQDQGEPGIPNVRVVTARGLLVTTDAEGRFHVTCADIPNMDRGANFVMKLDERTLPSGYRVTTENPRDVRVTRGKMVKLNFGATVHRVVRLDLNAEAFIPNSTELQPQWQQAFANMVKQLDGRPSVLRVAYDPGGGGENLAKKRLDGIAKAARKHWKETHNNNKDEAAFPLIIETAVEGQP</sequence>
<dbReference type="InterPro" id="IPR013783">
    <property type="entry name" value="Ig-like_fold"/>
</dbReference>
<accession>Q1GYM9</accession>
<feature type="domain" description="SD-repeat containing protein B" evidence="7">
    <location>
        <begin position="1065"/>
        <end position="1145"/>
    </location>
</feature>
<evidence type="ECO:0000313" key="8">
    <source>
        <dbReference type="EMBL" id="ABE50658.1"/>
    </source>
</evidence>
<protein>
    <recommendedName>
        <fullName evidence="10">DUF11 domain-containing protein</fullName>
    </recommendedName>
</protein>
<keyword evidence="5" id="KW-1133">Transmembrane helix</keyword>
<feature type="compositionally biased region" description="Polar residues" evidence="4">
    <location>
        <begin position="1436"/>
        <end position="1445"/>
    </location>
</feature>
<dbReference type="Proteomes" id="UP000002440">
    <property type="component" value="Chromosome"/>
</dbReference>
<dbReference type="InterPro" id="IPR001434">
    <property type="entry name" value="OmcB-like_DUF11"/>
</dbReference>
<dbReference type="NCBIfam" id="TIGR01451">
    <property type="entry name" value="B_ant_repeat"/>
    <property type="match status" value="4"/>
</dbReference>
<dbReference type="eggNOG" id="COG1361">
    <property type="taxonomic scope" value="Bacteria"/>
</dbReference>
<feature type="domain" description="DUF11" evidence="6">
    <location>
        <begin position="750"/>
        <end position="894"/>
    </location>
</feature>
<evidence type="ECO:0000256" key="5">
    <source>
        <dbReference type="SAM" id="Phobius"/>
    </source>
</evidence>
<dbReference type="HOGENOM" id="CLU_237879_0_0_4"/>
<organism evidence="8 9">
    <name type="scientific">Methylobacillus flagellatus (strain ATCC 51484 / DSM 6875 / VKM B-1610 / KT)</name>
    <dbReference type="NCBI Taxonomy" id="265072"/>
    <lineage>
        <taxon>Bacteria</taxon>
        <taxon>Pseudomonadati</taxon>
        <taxon>Pseudomonadota</taxon>
        <taxon>Betaproteobacteria</taxon>
        <taxon>Nitrosomonadales</taxon>
        <taxon>Methylophilaceae</taxon>
        <taxon>Methylobacillus</taxon>
    </lineage>
</organism>
<keyword evidence="5" id="KW-0472">Membrane</keyword>
<evidence type="ECO:0000313" key="9">
    <source>
        <dbReference type="Proteomes" id="UP000002440"/>
    </source>
</evidence>
<dbReference type="PANTHER" id="PTHR34819:SF3">
    <property type="entry name" value="CELL SURFACE PROTEIN"/>
    <property type="match status" value="1"/>
</dbReference>
<evidence type="ECO:0000256" key="2">
    <source>
        <dbReference type="ARBA" id="ARBA00022525"/>
    </source>
</evidence>
<feature type="domain" description="DUF11" evidence="6">
    <location>
        <begin position="598"/>
        <end position="739"/>
    </location>
</feature>
<feature type="domain" description="DUF11" evidence="6">
    <location>
        <begin position="315"/>
        <end position="443"/>
    </location>
</feature>
<feature type="domain" description="DUF11" evidence="6">
    <location>
        <begin position="65"/>
        <end position="174"/>
    </location>
</feature>
<name>Q1GYM9_METFK</name>
<evidence type="ECO:0000256" key="4">
    <source>
        <dbReference type="SAM" id="MobiDB-lite"/>
    </source>
</evidence>
<dbReference type="KEGG" id="mfa:Mfla_2393"/>
<keyword evidence="5" id="KW-0812">Transmembrane</keyword>
<feature type="transmembrane region" description="Helical" evidence="5">
    <location>
        <begin position="35"/>
        <end position="53"/>
    </location>
</feature>
<dbReference type="Pfam" id="PF17210">
    <property type="entry name" value="SdrD_B"/>
    <property type="match status" value="1"/>
</dbReference>
<dbReference type="eggNOG" id="COG4932">
    <property type="taxonomic scope" value="Bacteria"/>
</dbReference>
<keyword evidence="3" id="KW-0732">Signal</keyword>
<dbReference type="GO" id="GO:0005576">
    <property type="term" value="C:extracellular region"/>
    <property type="evidence" value="ECO:0007669"/>
    <property type="project" value="UniProtKB-SubCell"/>
</dbReference>
<dbReference type="Pfam" id="PF01345">
    <property type="entry name" value="DUF11"/>
    <property type="match status" value="5"/>
</dbReference>
<dbReference type="InterPro" id="IPR047589">
    <property type="entry name" value="DUF11_rpt"/>
</dbReference>
<proteinExistence type="predicted"/>
<evidence type="ECO:0000259" key="6">
    <source>
        <dbReference type="Pfam" id="PF01345"/>
    </source>
</evidence>
<keyword evidence="9" id="KW-1185">Reference proteome</keyword>
<evidence type="ECO:0008006" key="10">
    <source>
        <dbReference type="Google" id="ProtNLM"/>
    </source>
</evidence>